<evidence type="ECO:0000256" key="2">
    <source>
        <dbReference type="ARBA" id="ARBA00012962"/>
    </source>
</evidence>
<dbReference type="HAMAP" id="MF_00222">
    <property type="entry name" value="Shikimate_DH_AroE"/>
    <property type="match status" value="1"/>
</dbReference>
<keyword evidence="4 8" id="KW-0521">NADP</keyword>
<comment type="pathway">
    <text evidence="1 8">Metabolic intermediate biosynthesis; chorismate biosynthesis; chorismate from D-erythrose 4-phosphate and phosphoenolpyruvate: step 4/7.</text>
</comment>
<dbReference type="PANTHER" id="PTHR21089:SF1">
    <property type="entry name" value="BIFUNCTIONAL 3-DEHYDROQUINATE DEHYDRATASE_SHIKIMATE DEHYDROGENASE, CHLOROPLASTIC"/>
    <property type="match status" value="1"/>
</dbReference>
<feature type="domain" description="Quinate/shikimate 5-dehydrogenase/glutamyl-tRNA reductase" evidence="9">
    <location>
        <begin position="121"/>
        <end position="201"/>
    </location>
</feature>
<feature type="active site" description="Proton acceptor" evidence="8">
    <location>
        <position position="71"/>
    </location>
</feature>
<keyword evidence="5 8" id="KW-0560">Oxidoreductase</keyword>
<feature type="binding site" evidence="8">
    <location>
        <position position="226"/>
    </location>
    <ligand>
        <name>NADP(+)</name>
        <dbReference type="ChEBI" id="CHEBI:58349"/>
    </ligand>
</feature>
<dbReference type="NCBIfam" id="TIGR00507">
    <property type="entry name" value="aroE"/>
    <property type="match status" value="1"/>
</dbReference>
<comment type="subunit">
    <text evidence="8">Homodimer.</text>
</comment>
<comment type="caution">
    <text evidence="11">The sequence shown here is derived from an EMBL/GenBank/DDBJ whole genome shotgun (WGS) entry which is preliminary data.</text>
</comment>
<comment type="caution">
    <text evidence="8">Lacks conserved residue(s) required for the propagation of feature annotation.</text>
</comment>
<protein>
    <recommendedName>
        <fullName evidence="2 8">Shikimate dehydrogenase (NADP(+))</fullName>
        <shortName evidence="8">SDH</shortName>
        <ecNumber evidence="2 8">1.1.1.25</ecNumber>
    </recommendedName>
</protein>
<dbReference type="InterPro" id="IPR006151">
    <property type="entry name" value="Shikm_DH/Glu-tRNA_Rdtase"/>
</dbReference>
<feature type="binding site" evidence="8">
    <location>
        <position position="256"/>
    </location>
    <ligand>
        <name>shikimate</name>
        <dbReference type="ChEBI" id="CHEBI:36208"/>
    </ligand>
</feature>
<dbReference type="GO" id="GO:0004764">
    <property type="term" value="F:shikimate 3-dehydrogenase (NADP+) activity"/>
    <property type="evidence" value="ECO:0007669"/>
    <property type="project" value="UniProtKB-EC"/>
</dbReference>
<keyword evidence="3 8" id="KW-0028">Amino-acid biosynthesis</keyword>
<evidence type="ECO:0000259" key="10">
    <source>
        <dbReference type="Pfam" id="PF08501"/>
    </source>
</evidence>
<evidence type="ECO:0000256" key="6">
    <source>
        <dbReference type="ARBA" id="ARBA00023141"/>
    </source>
</evidence>
<feature type="binding site" evidence="8">
    <location>
        <position position="228"/>
    </location>
    <ligand>
        <name>shikimate</name>
        <dbReference type="ChEBI" id="CHEBI:36208"/>
    </ligand>
</feature>
<feature type="binding site" evidence="8">
    <location>
        <position position="249"/>
    </location>
    <ligand>
        <name>NADP(+)</name>
        <dbReference type="ChEBI" id="CHEBI:58349"/>
    </ligand>
</feature>
<feature type="binding site" evidence="8">
    <location>
        <begin position="20"/>
        <end position="22"/>
    </location>
    <ligand>
        <name>shikimate</name>
        <dbReference type="ChEBI" id="CHEBI:36208"/>
    </ligand>
</feature>
<comment type="similarity">
    <text evidence="8">Belongs to the shikimate dehydrogenase family.</text>
</comment>
<evidence type="ECO:0000313" key="11">
    <source>
        <dbReference type="EMBL" id="MCQ4921597.1"/>
    </source>
</evidence>
<evidence type="ECO:0000256" key="3">
    <source>
        <dbReference type="ARBA" id="ARBA00022605"/>
    </source>
</evidence>
<gene>
    <name evidence="8 11" type="primary">aroE</name>
    <name evidence="11" type="ORF">NE686_00745</name>
</gene>
<dbReference type="RefSeq" id="WP_256310114.1">
    <property type="nucleotide sequence ID" value="NZ_JANGAC010000001.1"/>
</dbReference>
<feature type="binding site" evidence="8">
    <location>
        <position position="92"/>
    </location>
    <ligand>
        <name>shikimate</name>
        <dbReference type="ChEBI" id="CHEBI:36208"/>
    </ligand>
</feature>
<evidence type="ECO:0000256" key="7">
    <source>
        <dbReference type="ARBA" id="ARBA00049442"/>
    </source>
</evidence>
<proteinExistence type="inferred from homology"/>
<dbReference type="Gene3D" id="3.40.50.720">
    <property type="entry name" value="NAD(P)-binding Rossmann-like Domain"/>
    <property type="match status" value="1"/>
</dbReference>
<feature type="binding site" evidence="8">
    <location>
        <position position="107"/>
    </location>
    <ligand>
        <name>shikimate</name>
        <dbReference type="ChEBI" id="CHEBI:36208"/>
    </ligand>
</feature>
<evidence type="ECO:0000313" key="12">
    <source>
        <dbReference type="Proteomes" id="UP001524478"/>
    </source>
</evidence>
<sequence length="288" mass="32460">MEITWNTKLYCLIGKPINKSLSPIIHNNIFSLLNKNSIYFGFNIEETDLKTTIDGFKAMKIEGFNVTIPYKKSIIKYLDDITSEAKAMGAVNTVKNNNGRFIGYNTDGDGFLQTFHDNKIDIKGKNILIIGAGGAAYAIANALVKKDIYSITIANRTLDNSFLLQKKINAINDKILIEITDLNLDNIDKKNIDIIINSTSIGMYPLENMTPLELSGFSTNTIVYDIVYKPYETKLIKEAKARGMKSFNGISMLLNQAIFSQNIWENLDKKINLEIFKKIEGILTNYIE</sequence>
<comment type="function">
    <text evidence="8">Involved in the biosynthesis of the chorismate, which leads to the biosynthesis of aromatic amino acids. Catalyzes the reversible NADPH linked reduction of 3-dehydroshikimate (DHSA) to yield shikimate (SA).</text>
</comment>
<dbReference type="InterPro" id="IPR046346">
    <property type="entry name" value="Aminoacid_DH-like_N_sf"/>
</dbReference>
<accession>A0ABT1S556</accession>
<dbReference type="InterPro" id="IPR011342">
    <property type="entry name" value="Shikimate_DH"/>
</dbReference>
<keyword evidence="6 8" id="KW-0057">Aromatic amino acid biosynthesis</keyword>
<organism evidence="11 12">
    <name type="scientific">Tissierella carlieri</name>
    <dbReference type="NCBI Taxonomy" id="689904"/>
    <lineage>
        <taxon>Bacteria</taxon>
        <taxon>Bacillati</taxon>
        <taxon>Bacillota</taxon>
        <taxon>Tissierellia</taxon>
        <taxon>Tissierellales</taxon>
        <taxon>Tissierellaceae</taxon>
        <taxon>Tissierella</taxon>
    </lineage>
</organism>
<dbReference type="Gene3D" id="3.40.50.10860">
    <property type="entry name" value="Leucine Dehydrogenase, chain A, domain 1"/>
    <property type="match status" value="1"/>
</dbReference>
<feature type="binding site" evidence="8">
    <location>
        <position position="67"/>
    </location>
    <ligand>
        <name>shikimate</name>
        <dbReference type="ChEBI" id="CHEBI:36208"/>
    </ligand>
</feature>
<dbReference type="InterPro" id="IPR013708">
    <property type="entry name" value="Shikimate_DH-bd_N"/>
</dbReference>
<dbReference type="EMBL" id="JANGAC010000001">
    <property type="protein sequence ID" value="MCQ4921597.1"/>
    <property type="molecule type" value="Genomic_DNA"/>
</dbReference>
<feature type="binding site" evidence="8">
    <location>
        <begin position="131"/>
        <end position="135"/>
    </location>
    <ligand>
        <name>NADP(+)</name>
        <dbReference type="ChEBI" id="CHEBI:58349"/>
    </ligand>
</feature>
<dbReference type="Pfam" id="PF08501">
    <property type="entry name" value="Shikimate_dh_N"/>
    <property type="match status" value="1"/>
</dbReference>
<reference evidence="11 12" key="1">
    <citation type="submission" date="2022-06" db="EMBL/GenBank/DDBJ databases">
        <title>Isolation of gut microbiota from human fecal samples.</title>
        <authorList>
            <person name="Pamer E.G."/>
            <person name="Barat B."/>
            <person name="Waligurski E."/>
            <person name="Medina S."/>
            <person name="Paddock L."/>
            <person name="Mostad J."/>
        </authorList>
    </citation>
    <scope>NUCLEOTIDE SEQUENCE [LARGE SCALE GENOMIC DNA]</scope>
    <source>
        <strain evidence="11 12">DFI.7.95</strain>
    </source>
</reference>
<dbReference type="EC" id="1.1.1.25" evidence="2 8"/>
<name>A0ABT1S556_9FIRM</name>
<dbReference type="SUPFAM" id="SSF53223">
    <property type="entry name" value="Aminoacid dehydrogenase-like, N-terminal domain"/>
    <property type="match status" value="1"/>
</dbReference>
<evidence type="ECO:0000256" key="5">
    <source>
        <dbReference type="ARBA" id="ARBA00023002"/>
    </source>
</evidence>
<dbReference type="SUPFAM" id="SSF51735">
    <property type="entry name" value="NAD(P)-binding Rossmann-fold domains"/>
    <property type="match status" value="1"/>
</dbReference>
<dbReference type="Proteomes" id="UP001524478">
    <property type="component" value="Unassembled WGS sequence"/>
</dbReference>
<dbReference type="InterPro" id="IPR036291">
    <property type="entry name" value="NAD(P)-bd_dom_sf"/>
</dbReference>
<evidence type="ECO:0000256" key="4">
    <source>
        <dbReference type="ARBA" id="ARBA00022857"/>
    </source>
</evidence>
<evidence type="ECO:0000256" key="1">
    <source>
        <dbReference type="ARBA" id="ARBA00004871"/>
    </source>
</evidence>
<dbReference type="PANTHER" id="PTHR21089">
    <property type="entry name" value="SHIKIMATE DEHYDROGENASE"/>
    <property type="match status" value="1"/>
</dbReference>
<evidence type="ECO:0000259" key="9">
    <source>
        <dbReference type="Pfam" id="PF01488"/>
    </source>
</evidence>
<comment type="catalytic activity">
    <reaction evidence="7 8">
        <text>shikimate + NADP(+) = 3-dehydroshikimate + NADPH + H(+)</text>
        <dbReference type="Rhea" id="RHEA:17737"/>
        <dbReference type="ChEBI" id="CHEBI:15378"/>
        <dbReference type="ChEBI" id="CHEBI:16630"/>
        <dbReference type="ChEBI" id="CHEBI:36208"/>
        <dbReference type="ChEBI" id="CHEBI:57783"/>
        <dbReference type="ChEBI" id="CHEBI:58349"/>
        <dbReference type="EC" id="1.1.1.25"/>
    </reaction>
</comment>
<dbReference type="InterPro" id="IPR022893">
    <property type="entry name" value="Shikimate_DH_fam"/>
</dbReference>
<dbReference type="Pfam" id="PF01488">
    <property type="entry name" value="Shikimate_DH"/>
    <property type="match status" value="1"/>
</dbReference>
<keyword evidence="12" id="KW-1185">Reference proteome</keyword>
<evidence type="ECO:0000256" key="8">
    <source>
        <dbReference type="HAMAP-Rule" id="MF_00222"/>
    </source>
</evidence>
<feature type="domain" description="Shikimate dehydrogenase substrate binding N-terminal" evidence="10">
    <location>
        <begin position="12"/>
        <end position="94"/>
    </location>
</feature>